<keyword evidence="5 7" id="KW-0408">Iron</keyword>
<dbReference type="GO" id="GO:0020037">
    <property type="term" value="F:heme binding"/>
    <property type="evidence" value="ECO:0007669"/>
    <property type="project" value="InterPro"/>
</dbReference>
<dbReference type="InterPro" id="IPR050196">
    <property type="entry name" value="Cytochrome_P450_Monoox"/>
</dbReference>
<organism evidence="8 9">
    <name type="scientific">Mortierella isabellina</name>
    <name type="common">Filamentous fungus</name>
    <name type="synonym">Umbelopsis isabellina</name>
    <dbReference type="NCBI Taxonomy" id="91625"/>
    <lineage>
        <taxon>Eukaryota</taxon>
        <taxon>Fungi</taxon>
        <taxon>Fungi incertae sedis</taxon>
        <taxon>Mucoromycota</taxon>
        <taxon>Mucoromycotina</taxon>
        <taxon>Umbelopsidomycetes</taxon>
        <taxon>Umbelopsidales</taxon>
        <taxon>Umbelopsidaceae</taxon>
        <taxon>Umbelopsis</taxon>
    </lineage>
</organism>
<dbReference type="PRINTS" id="PR00463">
    <property type="entry name" value="EP450I"/>
</dbReference>
<gene>
    <name evidence="8" type="ORF">INT43_007643</name>
</gene>
<evidence type="ECO:0000256" key="5">
    <source>
        <dbReference type="ARBA" id="ARBA00023004"/>
    </source>
</evidence>
<dbReference type="Proteomes" id="UP000654370">
    <property type="component" value="Unassembled WGS sequence"/>
</dbReference>
<dbReference type="PANTHER" id="PTHR24291">
    <property type="entry name" value="CYTOCHROME P450 FAMILY 4"/>
    <property type="match status" value="1"/>
</dbReference>
<evidence type="ECO:0000256" key="6">
    <source>
        <dbReference type="ARBA" id="ARBA00023033"/>
    </source>
</evidence>
<evidence type="ECO:0000256" key="7">
    <source>
        <dbReference type="PIRSR" id="PIRSR602401-1"/>
    </source>
</evidence>
<dbReference type="InterPro" id="IPR036396">
    <property type="entry name" value="Cyt_P450_sf"/>
</dbReference>
<dbReference type="Pfam" id="PF00067">
    <property type="entry name" value="p450"/>
    <property type="match status" value="2"/>
</dbReference>
<dbReference type="InterPro" id="IPR001128">
    <property type="entry name" value="Cyt_P450"/>
</dbReference>
<keyword evidence="6" id="KW-0503">Monooxygenase</keyword>
<protein>
    <recommendedName>
        <fullName evidence="10">Cytochrome P450</fullName>
    </recommendedName>
</protein>
<dbReference type="PROSITE" id="PS00086">
    <property type="entry name" value="CYTOCHROME_P450"/>
    <property type="match status" value="2"/>
</dbReference>
<comment type="cofactor">
    <cofactor evidence="7">
        <name>heme</name>
        <dbReference type="ChEBI" id="CHEBI:30413"/>
    </cofactor>
</comment>
<evidence type="ECO:0008006" key="10">
    <source>
        <dbReference type="Google" id="ProtNLM"/>
    </source>
</evidence>
<evidence type="ECO:0000256" key="1">
    <source>
        <dbReference type="ARBA" id="ARBA00010617"/>
    </source>
</evidence>
<keyword evidence="9" id="KW-1185">Reference proteome</keyword>
<keyword evidence="4" id="KW-0560">Oxidoreductase</keyword>
<proteinExistence type="inferred from homology"/>
<dbReference type="PRINTS" id="PR00385">
    <property type="entry name" value="P450"/>
</dbReference>
<evidence type="ECO:0000256" key="4">
    <source>
        <dbReference type="ARBA" id="ARBA00023002"/>
    </source>
</evidence>
<evidence type="ECO:0000256" key="2">
    <source>
        <dbReference type="ARBA" id="ARBA00022617"/>
    </source>
</evidence>
<dbReference type="PANTHER" id="PTHR24291:SF50">
    <property type="entry name" value="BIFUNCTIONAL ALBAFLAVENONE MONOOXYGENASE_TERPENE SYNTHASE"/>
    <property type="match status" value="1"/>
</dbReference>
<name>A0A8H7PP45_MORIS</name>
<accession>A0A8H7PP45</accession>
<comment type="caution">
    <text evidence="8">The sequence shown here is derived from an EMBL/GenBank/DDBJ whole genome shotgun (WGS) entry which is preliminary data.</text>
</comment>
<dbReference type="OrthoDB" id="1470350at2759"/>
<evidence type="ECO:0000313" key="8">
    <source>
        <dbReference type="EMBL" id="KAG2176989.1"/>
    </source>
</evidence>
<sequence length="1089" mass="123993">MSSTISASHLDSIKTTLLDQALYYRNVFMDKVFPRLTKQSRATYIAAAIGIFVVSKLYSTFAYPKNLRHIKHAPLLPYMASLIRKDTTIGRVKEFLIPEWKDSNGFMVLYEQFGWTINVTNPEAVKTILYKTDIFPKNDNNEKMPAGTLIRKFFGKTNLALANGHEWMKRRKIANPVFHRSMPVKTFTHLTEKMMKQIDNTKGEVSIQLLLQRFTLDAIGLVGFGFDFNAIDTPDGEWVTTYNDITDNIADFQFLFFPTFDTTLLNLFPARQKYHEKVEKMNKLFNSIIEHKKEALSQAKSDVDESEKDLLTLMIEAGHNEDDKLEPLSSSELRDELVVFFLAGHDTTSNTLTSALYFLAANPDIQRKARKEILDILGDDHSNVCPTLEQLKEFKYLTNVMKEAVRLASPAQNLVERTASRDTEVAGTFIPKGSLVKVNILGLHYNPNLWNEPTKFNPDRFIEGGELESRSSVYSYLPFGGGSRQCIGMNFSLAEQRIALSLILRRYELSVPEDSIHKDELKFSSNLFLNTALDGQAPSVSVLENIMSSTLSASHLDNIRSTLVDQTLHYRNVLMDRVLPRITKQSKTTYIAAAIGVLVVAKFYSIFAYPKKFRHLKHAPLLPYLASFLKKDTYLDRVQKFIVPGWKENNGFLVVYDPFGWTINVTNPDAVKTILYKTDIFPKSETNKRIPAGSLIRKFFGETNLALANGHDWMKRRKIANPVFHRSMPVKTFTNLTEKMIKEIDNTQGEVPIQPLLQRFTLDAIGLVGFGFDFNAIDNPDGEWVTTYNEIAANISDFQFLFFPTFDTTLLNLFPARQKQHENVAKMDKLFYSIIEHKRKAINQADSNVQENEKDLLTMMIEAGQNEKDKAEPLSDSELRDELVLFFLAGHDTTSNTLTSALYYLAANPDIQHKARDEVLQILGDDHSDISPTLDQIKDFKYLGNVMKEAVRLASPAQSIVERKVTKDTELAGTFIPKDSLVKINILGLHYNPNLWNEPTKFNPDRFIEGGELESRSSVYSYLPFGGGSRQCIGMQFSLAEQRIALSLILRRYELSVPEDSIHKDELKFSSNLFLNTALEVGLNFKRRY</sequence>
<dbReference type="InterPro" id="IPR017972">
    <property type="entry name" value="Cyt_P450_CS"/>
</dbReference>
<feature type="binding site" description="axial binding residue" evidence="7">
    <location>
        <position position="486"/>
    </location>
    <ligand>
        <name>heme</name>
        <dbReference type="ChEBI" id="CHEBI:30413"/>
    </ligand>
    <ligandPart>
        <name>Fe</name>
        <dbReference type="ChEBI" id="CHEBI:18248"/>
    </ligandPart>
</feature>
<dbReference type="GO" id="GO:0016705">
    <property type="term" value="F:oxidoreductase activity, acting on paired donors, with incorporation or reduction of molecular oxygen"/>
    <property type="evidence" value="ECO:0007669"/>
    <property type="project" value="InterPro"/>
</dbReference>
<comment type="similarity">
    <text evidence="1">Belongs to the cytochrome P450 family.</text>
</comment>
<dbReference type="AlphaFoldDB" id="A0A8H7PP45"/>
<dbReference type="InterPro" id="IPR002401">
    <property type="entry name" value="Cyt_P450_E_grp-I"/>
</dbReference>
<dbReference type="EMBL" id="JAEPQZ010000009">
    <property type="protein sequence ID" value="KAG2176989.1"/>
    <property type="molecule type" value="Genomic_DNA"/>
</dbReference>
<keyword evidence="2 7" id="KW-0349">Heme</keyword>
<dbReference type="GO" id="GO:0004497">
    <property type="term" value="F:monooxygenase activity"/>
    <property type="evidence" value="ECO:0007669"/>
    <property type="project" value="UniProtKB-KW"/>
</dbReference>
<dbReference type="SUPFAM" id="SSF48264">
    <property type="entry name" value="Cytochrome P450"/>
    <property type="match status" value="2"/>
</dbReference>
<dbReference type="GO" id="GO:0005506">
    <property type="term" value="F:iron ion binding"/>
    <property type="evidence" value="ECO:0007669"/>
    <property type="project" value="InterPro"/>
</dbReference>
<keyword evidence="3 7" id="KW-0479">Metal-binding</keyword>
<reference evidence="8" key="1">
    <citation type="submission" date="2020-12" db="EMBL/GenBank/DDBJ databases">
        <title>Metabolic potential, ecology and presence of endohyphal bacteria is reflected in genomic diversity of Mucoromycotina.</title>
        <authorList>
            <person name="Muszewska A."/>
            <person name="Okrasinska A."/>
            <person name="Steczkiewicz K."/>
            <person name="Drgas O."/>
            <person name="Orlowska M."/>
            <person name="Perlinska-Lenart U."/>
            <person name="Aleksandrzak-Piekarczyk T."/>
            <person name="Szatraj K."/>
            <person name="Zielenkiewicz U."/>
            <person name="Pilsyk S."/>
            <person name="Malc E."/>
            <person name="Mieczkowski P."/>
            <person name="Kruszewska J.S."/>
            <person name="Biernat P."/>
            <person name="Pawlowska J."/>
        </authorList>
    </citation>
    <scope>NUCLEOTIDE SEQUENCE</scope>
    <source>
        <strain evidence="8">WA0000067209</strain>
    </source>
</reference>
<evidence type="ECO:0000256" key="3">
    <source>
        <dbReference type="ARBA" id="ARBA00022723"/>
    </source>
</evidence>
<dbReference type="Gene3D" id="1.10.630.10">
    <property type="entry name" value="Cytochrome P450"/>
    <property type="match status" value="2"/>
</dbReference>
<evidence type="ECO:0000313" key="9">
    <source>
        <dbReference type="Proteomes" id="UP000654370"/>
    </source>
</evidence>